<evidence type="ECO:0000313" key="2">
    <source>
        <dbReference type="EMBL" id="GEN22370.1"/>
    </source>
</evidence>
<dbReference type="PANTHER" id="PTHR30006:SF25">
    <property type="entry name" value="PHOSPHOGLYCERATE TRANSPORT REGULATORY PROTEIN PGTC"/>
    <property type="match status" value="1"/>
</dbReference>
<evidence type="ECO:0000313" key="5">
    <source>
        <dbReference type="Proteomes" id="UP000321726"/>
    </source>
</evidence>
<dbReference type="GO" id="GO:0030288">
    <property type="term" value="C:outer membrane-bounded periplasmic space"/>
    <property type="evidence" value="ECO:0007669"/>
    <property type="project" value="TreeGrafter"/>
</dbReference>
<dbReference type="Proteomes" id="UP000184123">
    <property type="component" value="Unassembled WGS sequence"/>
</dbReference>
<accession>A0A1M7AIT0</accession>
<dbReference type="Proteomes" id="UP000321726">
    <property type="component" value="Unassembled WGS sequence"/>
</dbReference>
<sequence>MTRHSLWAFMFRRSVLRGSAISGSVLWGLLLWSLWQSAYATEELNLPATAEPSTPLVIHAAFDVPYARPLLEDFHRRHPQYDITYRNLSTLELHERFLNVPDEPDVMMSSAMPWQYRLVNDGHAQPITTPNAENWPAWAKWRQELFAFTYEPIVMVINREVMDRFGPVNSHADLLGLISQHGDALRGRIVTYDPATSGAGYTYAIEESQLSPRYWDLVAALGNADTHLVGTTGEMLDGLHDRRFLIGYNLLGSYVRQSVEHDPSLRWVIPDDYALVIQRLAFVPRLAPHPAAGRRFVDYLLSVEGQRVLSDGGNVAAIHPQLDGPGTATAMQRRYAEGLRPTPLGPGLLATLDDLKRRALLSRWQREFSGEMVGEQERP</sequence>
<gene>
    <name evidence="2" type="ORF">HCU01_03190</name>
    <name evidence="3" type="ORF">SAMN05660971_00528</name>
</gene>
<organism evidence="3 4">
    <name type="scientific">Halomonas cupida</name>
    <dbReference type="NCBI Taxonomy" id="44933"/>
    <lineage>
        <taxon>Bacteria</taxon>
        <taxon>Pseudomonadati</taxon>
        <taxon>Pseudomonadota</taxon>
        <taxon>Gammaproteobacteria</taxon>
        <taxon>Oceanospirillales</taxon>
        <taxon>Halomonadaceae</taxon>
        <taxon>Halomonas</taxon>
    </lineage>
</organism>
<dbReference type="PANTHER" id="PTHR30006">
    <property type="entry name" value="THIAMINE-BINDING PERIPLASMIC PROTEIN-RELATED"/>
    <property type="match status" value="1"/>
</dbReference>
<dbReference type="STRING" id="44933.SAMN05660971_00528"/>
<dbReference type="Gene3D" id="3.40.190.10">
    <property type="entry name" value="Periplasmic binding protein-like II"/>
    <property type="match status" value="2"/>
</dbReference>
<dbReference type="Pfam" id="PF13531">
    <property type="entry name" value="SBP_bac_11"/>
    <property type="match status" value="1"/>
</dbReference>
<dbReference type="SUPFAM" id="SSF53850">
    <property type="entry name" value="Periplasmic binding protein-like II"/>
    <property type="match status" value="1"/>
</dbReference>
<evidence type="ECO:0000256" key="1">
    <source>
        <dbReference type="ARBA" id="ARBA00022729"/>
    </source>
</evidence>
<name>A0A1M7AIT0_9GAMM</name>
<evidence type="ECO:0000313" key="3">
    <source>
        <dbReference type="EMBL" id="SHL42537.1"/>
    </source>
</evidence>
<reference evidence="2 5" key="2">
    <citation type="submission" date="2019-07" db="EMBL/GenBank/DDBJ databases">
        <title>Whole genome shotgun sequence of Halomonas cupida NBRC 102219.</title>
        <authorList>
            <person name="Hosoyama A."/>
            <person name="Uohara A."/>
            <person name="Ohji S."/>
            <person name="Ichikawa N."/>
        </authorList>
    </citation>
    <scope>NUCLEOTIDE SEQUENCE [LARGE SCALE GENOMIC DNA]</scope>
    <source>
        <strain evidence="2 5">NBRC 102219</strain>
    </source>
</reference>
<dbReference type="EMBL" id="BJXU01000009">
    <property type="protein sequence ID" value="GEN22370.1"/>
    <property type="molecule type" value="Genomic_DNA"/>
</dbReference>
<keyword evidence="5" id="KW-1185">Reference proteome</keyword>
<reference evidence="3 4" key="1">
    <citation type="submission" date="2016-11" db="EMBL/GenBank/DDBJ databases">
        <authorList>
            <person name="Jaros S."/>
            <person name="Januszkiewicz K."/>
            <person name="Wedrychowicz H."/>
        </authorList>
    </citation>
    <scope>NUCLEOTIDE SEQUENCE [LARGE SCALE GENOMIC DNA]</scope>
    <source>
        <strain evidence="3 4">DSM 4740</strain>
    </source>
</reference>
<dbReference type="EMBL" id="FRCA01000001">
    <property type="protein sequence ID" value="SHL42537.1"/>
    <property type="molecule type" value="Genomic_DNA"/>
</dbReference>
<proteinExistence type="predicted"/>
<dbReference type="AlphaFoldDB" id="A0A1M7AIT0"/>
<protein>
    <submittedName>
        <fullName evidence="2">Iron ABC transporter</fullName>
    </submittedName>
    <submittedName>
        <fullName evidence="3">Iron(III) transport system substrate-binding protein</fullName>
    </submittedName>
</protein>
<dbReference type="RefSeq" id="WP_234986739.1">
    <property type="nucleotide sequence ID" value="NZ_BJXU01000009.1"/>
</dbReference>
<evidence type="ECO:0000313" key="4">
    <source>
        <dbReference type="Proteomes" id="UP000184123"/>
    </source>
</evidence>
<keyword evidence="1" id="KW-0732">Signal</keyword>